<dbReference type="Proteomes" id="UP000789702">
    <property type="component" value="Unassembled WGS sequence"/>
</dbReference>
<evidence type="ECO:0000313" key="2">
    <source>
        <dbReference type="Proteomes" id="UP000789702"/>
    </source>
</evidence>
<name>A0ACA9KZA7_9GLOM</name>
<feature type="non-terminal residue" evidence="1">
    <location>
        <position position="177"/>
    </location>
</feature>
<comment type="caution">
    <text evidence="1">The sequence shown here is derived from an EMBL/GenBank/DDBJ whole genome shotgun (WGS) entry which is preliminary data.</text>
</comment>
<dbReference type="EMBL" id="CAJVPU010002306">
    <property type="protein sequence ID" value="CAG8498766.1"/>
    <property type="molecule type" value="Genomic_DNA"/>
</dbReference>
<evidence type="ECO:0000313" key="1">
    <source>
        <dbReference type="EMBL" id="CAG8498766.1"/>
    </source>
</evidence>
<sequence>MADNINNQEWDVVDNNHNFCQLTNLSATLILQKGAHVMYLDNDLFKHGLYNRSIGIIIELINEDTVNAIFLAPLRIITVSIKRITKHFLLNGLLASRYQFSLQNAFALIVYKIQGLTISNNSVTIDEQMFVYGQVYVAFSRAPSWNSLNITSFDPTYIRTDPEVITEYEQLTSLYNA</sequence>
<organism evidence="1 2">
    <name type="scientific">Dentiscutata heterogama</name>
    <dbReference type="NCBI Taxonomy" id="1316150"/>
    <lineage>
        <taxon>Eukaryota</taxon>
        <taxon>Fungi</taxon>
        <taxon>Fungi incertae sedis</taxon>
        <taxon>Mucoromycota</taxon>
        <taxon>Glomeromycotina</taxon>
        <taxon>Glomeromycetes</taxon>
        <taxon>Diversisporales</taxon>
        <taxon>Gigasporaceae</taxon>
        <taxon>Dentiscutata</taxon>
    </lineage>
</organism>
<proteinExistence type="predicted"/>
<protein>
    <submittedName>
        <fullName evidence="1">16821_t:CDS:1</fullName>
    </submittedName>
</protein>
<gene>
    <name evidence="1" type="ORF">DHETER_LOCUS2907</name>
</gene>
<keyword evidence="2" id="KW-1185">Reference proteome</keyword>
<accession>A0ACA9KZA7</accession>
<reference evidence="1" key="1">
    <citation type="submission" date="2021-06" db="EMBL/GenBank/DDBJ databases">
        <authorList>
            <person name="Kallberg Y."/>
            <person name="Tangrot J."/>
            <person name="Rosling A."/>
        </authorList>
    </citation>
    <scope>NUCLEOTIDE SEQUENCE</scope>
    <source>
        <strain evidence="1">IL203A</strain>
    </source>
</reference>